<evidence type="ECO:0000256" key="1">
    <source>
        <dbReference type="SAM" id="Phobius"/>
    </source>
</evidence>
<keyword evidence="1" id="KW-0812">Transmembrane</keyword>
<feature type="transmembrane region" description="Helical" evidence="1">
    <location>
        <begin position="6"/>
        <end position="27"/>
    </location>
</feature>
<dbReference type="AlphaFoldDB" id="A0AA88LAM6"/>
<accession>A0AA88LAM6</accession>
<organism evidence="2 3">
    <name type="scientific">Artemia franciscana</name>
    <name type="common">Brine shrimp</name>
    <name type="synonym">Artemia sanfranciscana</name>
    <dbReference type="NCBI Taxonomy" id="6661"/>
    <lineage>
        <taxon>Eukaryota</taxon>
        <taxon>Metazoa</taxon>
        <taxon>Ecdysozoa</taxon>
        <taxon>Arthropoda</taxon>
        <taxon>Crustacea</taxon>
        <taxon>Branchiopoda</taxon>
        <taxon>Anostraca</taxon>
        <taxon>Artemiidae</taxon>
        <taxon>Artemia</taxon>
    </lineage>
</organism>
<protein>
    <submittedName>
        <fullName evidence="2">Uncharacterized protein</fullName>
    </submittedName>
</protein>
<keyword evidence="1" id="KW-0472">Membrane</keyword>
<sequence>MNHSLLLKVIFTILSASSFLIIIFTAISSDFSSKELQILLSSNITCDGSRDSDNIISFSLFGDWKDSKWKSRFFRPMKKNILFSEKFYPGWILRIYHNLPSDLTRELDSTNVRFCTITSLNSDYITNNFNDINPRVWRYLALLDPVIEVVTFRDSDAIMLQREVDAVNEWLHSSPTYHVMRDNQYHGVKILAGMFGIKLGKRRAEVRKYTSEMIYRSIRNKNKDTDQNLLAKLFWDDVRNNCTVHDSYFCERFKVSGESEIRPFPTKREYLTYVGNIQNDQVREACPVECRPKNHKDWLFC</sequence>
<dbReference type="Proteomes" id="UP001187531">
    <property type="component" value="Unassembled WGS sequence"/>
</dbReference>
<reference evidence="2" key="1">
    <citation type="submission" date="2023-07" db="EMBL/GenBank/DDBJ databases">
        <title>Chromosome-level genome assembly of Artemia franciscana.</title>
        <authorList>
            <person name="Jo E."/>
        </authorList>
    </citation>
    <scope>NUCLEOTIDE SEQUENCE</scope>
    <source>
        <tissue evidence="2">Whole body</tissue>
    </source>
</reference>
<comment type="caution">
    <text evidence="2">The sequence shown here is derived from an EMBL/GenBank/DDBJ whole genome shotgun (WGS) entry which is preliminary data.</text>
</comment>
<keyword evidence="1" id="KW-1133">Transmembrane helix</keyword>
<evidence type="ECO:0000313" key="3">
    <source>
        <dbReference type="Proteomes" id="UP001187531"/>
    </source>
</evidence>
<gene>
    <name evidence="2" type="ORF">QYM36_004880</name>
</gene>
<keyword evidence="3" id="KW-1185">Reference proteome</keyword>
<evidence type="ECO:0000313" key="2">
    <source>
        <dbReference type="EMBL" id="KAK2719189.1"/>
    </source>
</evidence>
<dbReference type="EMBL" id="JAVRJZ010000008">
    <property type="protein sequence ID" value="KAK2719189.1"/>
    <property type="molecule type" value="Genomic_DNA"/>
</dbReference>
<name>A0AA88LAM6_ARTSF</name>
<proteinExistence type="predicted"/>